<evidence type="ECO:0000313" key="2">
    <source>
        <dbReference type="Proteomes" id="UP000233556"/>
    </source>
</evidence>
<keyword evidence="1" id="KW-0548">Nucleotidyltransferase</keyword>
<gene>
    <name evidence="1" type="ORF">llap_6830</name>
</gene>
<keyword evidence="1" id="KW-0695">RNA-directed DNA polymerase</keyword>
<dbReference type="PANTHER" id="PTHR33332">
    <property type="entry name" value="REVERSE TRANSCRIPTASE DOMAIN-CONTAINING PROTEIN"/>
    <property type="match status" value="1"/>
</dbReference>
<protein>
    <submittedName>
        <fullName evidence="1">Rna-directed dna polymerase from mobile element jockey-like</fullName>
    </submittedName>
</protein>
<dbReference type="Proteomes" id="UP000233556">
    <property type="component" value="Unassembled WGS sequence"/>
</dbReference>
<dbReference type="GO" id="GO:0003964">
    <property type="term" value="F:RNA-directed DNA polymerase activity"/>
    <property type="evidence" value="ECO:0007669"/>
    <property type="project" value="UniProtKB-KW"/>
</dbReference>
<reference evidence="2" key="2">
    <citation type="submission" date="2017-12" db="EMBL/GenBank/DDBJ databases">
        <title>Genome sequence of the Bar-tailed Godwit (Limosa lapponica baueri).</title>
        <authorList>
            <person name="Lima N.C.B."/>
            <person name="Parody-Merino A.M."/>
            <person name="Battley P.F."/>
            <person name="Fidler A.E."/>
            <person name="Prosdocimi F."/>
        </authorList>
    </citation>
    <scope>NUCLEOTIDE SEQUENCE [LARGE SCALE GENOMIC DNA]</scope>
</reference>
<organism evidence="1 2">
    <name type="scientific">Limosa lapponica baueri</name>
    <dbReference type="NCBI Taxonomy" id="1758121"/>
    <lineage>
        <taxon>Eukaryota</taxon>
        <taxon>Metazoa</taxon>
        <taxon>Chordata</taxon>
        <taxon>Craniata</taxon>
        <taxon>Vertebrata</taxon>
        <taxon>Euteleostomi</taxon>
        <taxon>Archelosauria</taxon>
        <taxon>Archosauria</taxon>
        <taxon>Dinosauria</taxon>
        <taxon>Saurischia</taxon>
        <taxon>Theropoda</taxon>
        <taxon>Coelurosauria</taxon>
        <taxon>Aves</taxon>
        <taxon>Neognathae</taxon>
        <taxon>Neoaves</taxon>
        <taxon>Charadriiformes</taxon>
        <taxon>Scolopacidae</taxon>
        <taxon>Limosa</taxon>
    </lineage>
</organism>
<evidence type="ECO:0000313" key="1">
    <source>
        <dbReference type="EMBL" id="PKU42856.1"/>
    </source>
</evidence>
<reference evidence="2" key="1">
    <citation type="submission" date="2017-11" db="EMBL/GenBank/DDBJ databases">
        <authorList>
            <person name="Lima N.C."/>
            <person name="Parody-Merino A.M."/>
            <person name="Battley P.F."/>
            <person name="Fidler A.E."/>
            <person name="Prosdocimi F."/>
        </authorList>
    </citation>
    <scope>NUCLEOTIDE SEQUENCE [LARGE SCALE GENOMIC DNA]</scope>
</reference>
<proteinExistence type="predicted"/>
<dbReference type="AlphaFoldDB" id="A0A2I0U9W4"/>
<dbReference type="EMBL" id="KZ505953">
    <property type="protein sequence ID" value="PKU42856.1"/>
    <property type="molecule type" value="Genomic_DNA"/>
</dbReference>
<sequence length="152" mass="16825">MVIMSGMESNWIPATSDVHQGLVLAPIAFNILFDHLDNGPEKLADRNIMNFNKGKCKVLHLGRSKSMHQYTLRASWLEGSLVENGLMILVVNKLTTSEQCAHMTKAATSILGCTRKSFTSKLREAVFPLCSVPMRHIWSAGSRSGVPSVRKK</sequence>
<keyword evidence="2" id="KW-1185">Reference proteome</keyword>
<accession>A0A2I0U9W4</accession>
<name>A0A2I0U9W4_LIMLA</name>
<keyword evidence="1" id="KW-0808">Transferase</keyword>